<dbReference type="InterPro" id="IPR009000">
    <property type="entry name" value="Transl_B-barrel_sf"/>
</dbReference>
<dbReference type="SUPFAM" id="SSF52540">
    <property type="entry name" value="P-loop containing nucleoside triphosphate hydrolases"/>
    <property type="match status" value="1"/>
</dbReference>
<dbReference type="SUPFAM" id="SSF54211">
    <property type="entry name" value="Ribosomal protein S5 domain 2-like"/>
    <property type="match status" value="1"/>
</dbReference>
<feature type="binding site" evidence="7">
    <location>
        <begin position="79"/>
        <end position="83"/>
    </location>
    <ligand>
        <name>GTP</name>
        <dbReference type="ChEBI" id="CHEBI:37565"/>
    </ligand>
</feature>
<dbReference type="FunFam" id="3.40.50.300:FF:000029">
    <property type="entry name" value="Elongation factor G"/>
    <property type="match status" value="1"/>
</dbReference>
<dbReference type="NCBIfam" id="NF009381">
    <property type="entry name" value="PRK12740.1-5"/>
    <property type="match status" value="1"/>
</dbReference>
<dbReference type="SMART" id="SM00889">
    <property type="entry name" value="EFG_IV"/>
    <property type="match status" value="1"/>
</dbReference>
<dbReference type="InterPro" id="IPR004161">
    <property type="entry name" value="EFTu-like_2"/>
</dbReference>
<keyword evidence="2 7" id="KW-0547">Nucleotide-binding</keyword>
<keyword evidence="3 7" id="KW-0251">Elongation factor</keyword>
<dbReference type="CDD" id="cd16262">
    <property type="entry name" value="EFG_III"/>
    <property type="match status" value="1"/>
</dbReference>
<dbReference type="PROSITE" id="PS00301">
    <property type="entry name" value="G_TR_1"/>
    <property type="match status" value="1"/>
</dbReference>
<dbReference type="PRINTS" id="PR00315">
    <property type="entry name" value="ELONGATNFCT"/>
</dbReference>
<organism evidence="10 11">
    <name type="scientific">Planctomicrobium piriforme</name>
    <dbReference type="NCBI Taxonomy" id="1576369"/>
    <lineage>
        <taxon>Bacteria</taxon>
        <taxon>Pseudomonadati</taxon>
        <taxon>Planctomycetota</taxon>
        <taxon>Planctomycetia</taxon>
        <taxon>Planctomycetales</taxon>
        <taxon>Planctomycetaceae</taxon>
        <taxon>Planctomicrobium</taxon>
    </lineage>
</organism>
<dbReference type="GO" id="GO:0032790">
    <property type="term" value="P:ribosome disassembly"/>
    <property type="evidence" value="ECO:0007669"/>
    <property type="project" value="TreeGrafter"/>
</dbReference>
<feature type="domain" description="Tr-type G" evidence="9">
    <location>
        <begin position="6"/>
        <end position="281"/>
    </location>
</feature>
<dbReference type="PROSITE" id="PS51722">
    <property type="entry name" value="G_TR_2"/>
    <property type="match status" value="1"/>
</dbReference>
<dbReference type="PANTHER" id="PTHR43261:SF1">
    <property type="entry name" value="RIBOSOME-RELEASING FACTOR 2, MITOCHONDRIAL"/>
    <property type="match status" value="1"/>
</dbReference>
<dbReference type="CDD" id="cd04088">
    <property type="entry name" value="EFG_mtEFG_II"/>
    <property type="match status" value="1"/>
</dbReference>
<dbReference type="InterPro" id="IPR004540">
    <property type="entry name" value="Transl_elong_EFG/EF2"/>
</dbReference>
<dbReference type="GO" id="GO:0003746">
    <property type="term" value="F:translation elongation factor activity"/>
    <property type="evidence" value="ECO:0007669"/>
    <property type="project" value="UniProtKB-UniRule"/>
</dbReference>
<name>A0A1I3HH59_9PLAN</name>
<dbReference type="InterPro" id="IPR041095">
    <property type="entry name" value="EFG_II"/>
</dbReference>
<dbReference type="CDD" id="cd01886">
    <property type="entry name" value="EF-G"/>
    <property type="match status" value="1"/>
</dbReference>
<reference evidence="11" key="1">
    <citation type="submission" date="2016-10" db="EMBL/GenBank/DDBJ databases">
        <authorList>
            <person name="Varghese N."/>
            <person name="Submissions S."/>
        </authorList>
    </citation>
    <scope>NUCLEOTIDE SEQUENCE [LARGE SCALE GENOMIC DNA]</scope>
    <source>
        <strain evidence="11">DSM 26348</strain>
    </source>
</reference>
<dbReference type="STRING" id="1576369.SAMN05421753_10863"/>
<dbReference type="SUPFAM" id="SSF54980">
    <property type="entry name" value="EF-G C-terminal domain-like"/>
    <property type="match status" value="2"/>
</dbReference>
<dbReference type="RefSeq" id="WP_092050303.1">
    <property type="nucleotide sequence ID" value="NZ_FOQD01000008.1"/>
</dbReference>
<feature type="binding site" evidence="7">
    <location>
        <begin position="133"/>
        <end position="136"/>
    </location>
    <ligand>
        <name>GTP</name>
        <dbReference type="ChEBI" id="CHEBI:37565"/>
    </ligand>
</feature>
<evidence type="ECO:0000256" key="3">
    <source>
        <dbReference type="ARBA" id="ARBA00022768"/>
    </source>
</evidence>
<dbReference type="FunFam" id="3.30.70.870:FF:000001">
    <property type="entry name" value="Elongation factor G"/>
    <property type="match status" value="1"/>
</dbReference>
<keyword evidence="7" id="KW-0963">Cytoplasm</keyword>
<evidence type="ECO:0000256" key="2">
    <source>
        <dbReference type="ARBA" id="ARBA00022741"/>
    </source>
</evidence>
<dbReference type="GO" id="GO:0003924">
    <property type="term" value="F:GTPase activity"/>
    <property type="evidence" value="ECO:0007669"/>
    <property type="project" value="InterPro"/>
</dbReference>
<evidence type="ECO:0000313" key="10">
    <source>
        <dbReference type="EMBL" id="SFI35108.1"/>
    </source>
</evidence>
<dbReference type="CDD" id="cd01680">
    <property type="entry name" value="EFG_like_IV"/>
    <property type="match status" value="1"/>
</dbReference>
<dbReference type="InterPro" id="IPR031157">
    <property type="entry name" value="G_TR_CS"/>
</dbReference>
<keyword evidence="11" id="KW-1185">Reference proteome</keyword>
<comment type="similarity">
    <text evidence="1 7">Belongs to the TRAFAC class translation factor GTPase superfamily. Classic translation factor GTPase family. EF-G/EF-2 subfamily.</text>
</comment>
<dbReference type="GO" id="GO:0005525">
    <property type="term" value="F:GTP binding"/>
    <property type="evidence" value="ECO:0007669"/>
    <property type="project" value="UniProtKB-UniRule"/>
</dbReference>
<dbReference type="Gene3D" id="3.30.70.870">
    <property type="entry name" value="Elongation Factor G (Translational Gtpase), domain 3"/>
    <property type="match status" value="1"/>
</dbReference>
<dbReference type="InterPro" id="IPR014721">
    <property type="entry name" value="Ribsml_uS5_D2-typ_fold_subgr"/>
</dbReference>
<dbReference type="OrthoDB" id="9804431at2"/>
<dbReference type="InterPro" id="IPR000795">
    <property type="entry name" value="T_Tr_GTP-bd_dom"/>
</dbReference>
<dbReference type="EMBL" id="FOQD01000008">
    <property type="protein sequence ID" value="SFI35108.1"/>
    <property type="molecule type" value="Genomic_DNA"/>
</dbReference>
<evidence type="ECO:0000256" key="1">
    <source>
        <dbReference type="ARBA" id="ARBA00005870"/>
    </source>
</evidence>
<dbReference type="InterPro" id="IPR005517">
    <property type="entry name" value="Transl_elong_EFG/EF2_IV"/>
</dbReference>
<dbReference type="Pfam" id="PF03144">
    <property type="entry name" value="GTP_EFTU_D2"/>
    <property type="match status" value="1"/>
</dbReference>
<evidence type="ECO:0000256" key="5">
    <source>
        <dbReference type="ARBA" id="ARBA00023134"/>
    </source>
</evidence>
<evidence type="ECO:0000256" key="7">
    <source>
        <dbReference type="HAMAP-Rule" id="MF_00054"/>
    </source>
</evidence>
<dbReference type="CDD" id="cd03713">
    <property type="entry name" value="EFG_mtEFG_C"/>
    <property type="match status" value="1"/>
</dbReference>
<keyword evidence="4 7" id="KW-0648">Protein biosynthesis</keyword>
<gene>
    <name evidence="7" type="primary">fusA</name>
    <name evidence="10" type="ORF">SAMN05421753_10863</name>
</gene>
<proteinExistence type="inferred from homology"/>
<dbReference type="SMART" id="SM00838">
    <property type="entry name" value="EFG_C"/>
    <property type="match status" value="1"/>
</dbReference>
<sequence length="691" mass="76796">MPVPIEKLRNIGIVAHIDAGKTTTTERILFYAGAIHKMGNVDDGTTETDFDPEEAKRGITIYSAAVTCKWKECTINLIDTPGHVDFTAEVERSLRVLDGAVVVFSAVEGVEAQSETVWRQADRYHVPRLCFINKMDRIGASFERVLEQMRKRLNAKPVPLTIPIGAEHGFKGIIDLVRRKALYFDSASQGRTITETEIPEDYVEIAETWRSQLIDIIAERDDAAMEQFFAEGDLPEETIFRILRQATLAGELQPTFTGTSLHYVGVQPILDGVNRFLPSPLDVPPVTGINPRPKKNEPTELVRKPKNDEPLAALIFKIVADKHADLCFVRVYSGVLKSGTRLLNPRTGKKEFCSQMWHIQADAREKIETDFVEAGDICGVIGPKDVVTGDTLCEQQHPILLESIAFPETVISMAVEPETSGDRKKLEDALSRLARQDPTFKAKINEETGQTIISGMGELHLEILKERLQRDFNLNVRVHKPRVSYRETVKNKAEAEETFQRSTGGENTFASVRVRVEPFDSEQPITVISLLPPETLPGELEMVVREAVKESAQSGGILGYPLIKTKITILGVGYRPGETTEESLRAAATHAVQSALTKADIGLLEPIMKLEVVTPSEFVGNIQGDLNQRHAKIFASEHREHLTALQAEVSLARMFGYSSHVRSLSQGRASFSMEPLKYDLAPQSVLNEMLG</sequence>
<dbReference type="InterPro" id="IPR000640">
    <property type="entry name" value="EFG_V-like"/>
</dbReference>
<dbReference type="InterPro" id="IPR035649">
    <property type="entry name" value="EFG_V"/>
</dbReference>
<dbReference type="Gene3D" id="3.30.70.240">
    <property type="match status" value="1"/>
</dbReference>
<dbReference type="GO" id="GO:0005737">
    <property type="term" value="C:cytoplasm"/>
    <property type="evidence" value="ECO:0007669"/>
    <property type="project" value="UniProtKB-SubCell"/>
</dbReference>
<dbReference type="InterPro" id="IPR020568">
    <property type="entry name" value="Ribosomal_Su5_D2-typ_SF"/>
</dbReference>
<dbReference type="NCBIfam" id="TIGR00231">
    <property type="entry name" value="small_GTP"/>
    <property type="match status" value="1"/>
</dbReference>
<comment type="function">
    <text evidence="6 7">Catalyzes the GTP-dependent ribosomal translocation step during translation elongation. During this step, the ribosome changes from the pre-translocational (PRE) to the post-translocational (POST) state as the newly formed A-site-bound peptidyl-tRNA and P-site-bound deacylated tRNA move to the P and E sites, respectively. Catalyzes the coordinated movement of the two tRNA molecules, the mRNA and conformational changes in the ribosome.</text>
</comment>
<dbReference type="FunFam" id="3.30.70.240:FF:000001">
    <property type="entry name" value="Elongation factor G"/>
    <property type="match status" value="1"/>
</dbReference>
<dbReference type="InterPro" id="IPR009022">
    <property type="entry name" value="EFG_III"/>
</dbReference>
<dbReference type="Gene3D" id="2.40.30.10">
    <property type="entry name" value="Translation factors"/>
    <property type="match status" value="1"/>
</dbReference>
<evidence type="ECO:0000256" key="6">
    <source>
        <dbReference type="ARBA" id="ARBA00024731"/>
    </source>
</evidence>
<dbReference type="SUPFAM" id="SSF50447">
    <property type="entry name" value="Translation proteins"/>
    <property type="match status" value="1"/>
</dbReference>
<protein>
    <recommendedName>
        <fullName evidence="7 8">Elongation factor G</fullName>
        <shortName evidence="7">EF-G</shortName>
    </recommendedName>
</protein>
<evidence type="ECO:0000313" key="11">
    <source>
        <dbReference type="Proteomes" id="UP000199518"/>
    </source>
</evidence>
<evidence type="ECO:0000256" key="8">
    <source>
        <dbReference type="NCBIfam" id="TIGR00484"/>
    </source>
</evidence>
<dbReference type="Pfam" id="PF03764">
    <property type="entry name" value="EFG_IV"/>
    <property type="match status" value="1"/>
</dbReference>
<feature type="binding site" evidence="7">
    <location>
        <begin position="15"/>
        <end position="22"/>
    </location>
    <ligand>
        <name>GTP</name>
        <dbReference type="ChEBI" id="CHEBI:37565"/>
    </ligand>
</feature>
<dbReference type="Gene3D" id="3.30.230.10">
    <property type="match status" value="1"/>
</dbReference>
<comment type="subcellular location">
    <subcellularLocation>
        <location evidence="7">Cytoplasm</location>
    </subcellularLocation>
</comment>
<dbReference type="Pfam" id="PF00679">
    <property type="entry name" value="EFG_C"/>
    <property type="match status" value="1"/>
</dbReference>
<keyword evidence="5 7" id="KW-0342">GTP-binding</keyword>
<dbReference type="InterPro" id="IPR027417">
    <property type="entry name" value="P-loop_NTPase"/>
</dbReference>
<dbReference type="Pfam" id="PF00009">
    <property type="entry name" value="GTP_EFTU"/>
    <property type="match status" value="1"/>
</dbReference>
<evidence type="ECO:0000259" key="9">
    <source>
        <dbReference type="PROSITE" id="PS51722"/>
    </source>
</evidence>
<dbReference type="Proteomes" id="UP000199518">
    <property type="component" value="Unassembled WGS sequence"/>
</dbReference>
<dbReference type="InterPro" id="IPR005225">
    <property type="entry name" value="Small_GTP-bd"/>
</dbReference>
<accession>A0A1I3HH59</accession>
<dbReference type="HAMAP" id="MF_00054_B">
    <property type="entry name" value="EF_G_EF_2_B"/>
    <property type="match status" value="1"/>
</dbReference>
<dbReference type="InterPro" id="IPR035647">
    <property type="entry name" value="EFG_III/V"/>
</dbReference>
<dbReference type="Pfam" id="PF14492">
    <property type="entry name" value="EFG_III"/>
    <property type="match status" value="1"/>
</dbReference>
<dbReference type="AlphaFoldDB" id="A0A1I3HH59"/>
<dbReference type="NCBIfam" id="TIGR00484">
    <property type="entry name" value="EF-G"/>
    <property type="match status" value="1"/>
</dbReference>
<dbReference type="PANTHER" id="PTHR43261">
    <property type="entry name" value="TRANSLATION ELONGATION FACTOR G-RELATED"/>
    <property type="match status" value="1"/>
</dbReference>
<dbReference type="Gene3D" id="3.40.50.300">
    <property type="entry name" value="P-loop containing nucleotide triphosphate hydrolases"/>
    <property type="match status" value="1"/>
</dbReference>
<evidence type="ECO:0000256" key="4">
    <source>
        <dbReference type="ARBA" id="ARBA00022917"/>
    </source>
</evidence>